<dbReference type="RefSeq" id="WP_153004868.1">
    <property type="nucleotide sequence ID" value="NZ_BBXV01000013.1"/>
</dbReference>
<dbReference type="InterPro" id="IPR025437">
    <property type="entry name" value="YfhE-like"/>
</dbReference>
<evidence type="ECO:0000313" key="1">
    <source>
        <dbReference type="EMBL" id="GAQ17200.1"/>
    </source>
</evidence>
<name>A0A0U9H5B5_9BACI</name>
<sequence>MKHNGKQPQQHEKFLSKTQEVLYQKEFKQADRVYQQLSQRGNRS</sequence>
<gene>
    <name evidence="1" type="ORF">OPHB3_1125</name>
</gene>
<reference evidence="1 2" key="2">
    <citation type="journal article" date="2016" name="Genome Announc.">
        <title>Draft Genome Sequence of Oceanobacillus picturae Heshi-B3, Isolated from Fermented Rice Bran in a Traditional Japanese Seafood Dish.</title>
        <authorList>
            <person name="Akuzawa S."/>
            <person name="Nagaoka J."/>
            <person name="Kanekatsu M."/>
            <person name="Kanesaki Y."/>
            <person name="Suzuki T."/>
        </authorList>
    </citation>
    <scope>NUCLEOTIDE SEQUENCE [LARGE SCALE GENOMIC DNA]</scope>
    <source>
        <strain evidence="1 2">Heshi-B3</strain>
    </source>
</reference>
<dbReference type="AlphaFoldDB" id="A0A0U9H5B5"/>
<comment type="caution">
    <text evidence="1">The sequence shown here is derived from an EMBL/GenBank/DDBJ whole genome shotgun (WGS) entry which is preliminary data.</text>
</comment>
<dbReference type="Proteomes" id="UP000052946">
    <property type="component" value="Unassembled WGS sequence"/>
</dbReference>
<dbReference type="EMBL" id="BBXV01000013">
    <property type="protein sequence ID" value="GAQ17200.1"/>
    <property type="molecule type" value="Genomic_DNA"/>
</dbReference>
<protein>
    <submittedName>
        <fullName evidence="1">YfhE-like family protein</fullName>
    </submittedName>
</protein>
<evidence type="ECO:0000313" key="2">
    <source>
        <dbReference type="Proteomes" id="UP000052946"/>
    </source>
</evidence>
<organism evidence="1 2">
    <name type="scientific">Oceanobacillus picturae</name>
    <dbReference type="NCBI Taxonomy" id="171693"/>
    <lineage>
        <taxon>Bacteria</taxon>
        <taxon>Bacillati</taxon>
        <taxon>Bacillota</taxon>
        <taxon>Bacilli</taxon>
        <taxon>Bacillales</taxon>
        <taxon>Bacillaceae</taxon>
        <taxon>Oceanobacillus</taxon>
    </lineage>
</organism>
<dbReference type="Pfam" id="PF14152">
    <property type="entry name" value="YfhE"/>
    <property type="match status" value="1"/>
</dbReference>
<dbReference type="OrthoDB" id="2973606at2"/>
<proteinExistence type="predicted"/>
<accession>A0A0U9H5B5</accession>
<reference evidence="2" key="1">
    <citation type="submission" date="2015-07" db="EMBL/GenBank/DDBJ databases">
        <title>Draft Genome Sequence of Oceanobacillus picturae Heshi-B3 that Was Isolated from Fermented Rice Bran with Aging Salted Mackerel, Which Was Named Heshiko as Traditional Fermented Seafood in Japan.</title>
        <authorList>
            <person name="Akuzawa S."/>
            <person name="Nakagawa J."/>
            <person name="Kanekatsu T."/>
            <person name="Kanesaki Y."/>
            <person name="Suzuki T."/>
        </authorList>
    </citation>
    <scope>NUCLEOTIDE SEQUENCE [LARGE SCALE GENOMIC DNA]</scope>
    <source>
        <strain evidence="2">Heshi-B3</strain>
    </source>
</reference>